<keyword evidence="1" id="KW-0472">Membrane</keyword>
<organism evidence="3 4">
    <name type="scientific">Salix dunnii</name>
    <dbReference type="NCBI Taxonomy" id="1413687"/>
    <lineage>
        <taxon>Eukaryota</taxon>
        <taxon>Viridiplantae</taxon>
        <taxon>Streptophyta</taxon>
        <taxon>Embryophyta</taxon>
        <taxon>Tracheophyta</taxon>
        <taxon>Spermatophyta</taxon>
        <taxon>Magnoliopsida</taxon>
        <taxon>eudicotyledons</taxon>
        <taxon>Gunneridae</taxon>
        <taxon>Pentapetalae</taxon>
        <taxon>rosids</taxon>
        <taxon>fabids</taxon>
        <taxon>Malpighiales</taxon>
        <taxon>Salicaceae</taxon>
        <taxon>Saliceae</taxon>
        <taxon>Salix</taxon>
    </lineage>
</organism>
<evidence type="ECO:0000313" key="3">
    <source>
        <dbReference type="EMBL" id="KAF9662461.1"/>
    </source>
</evidence>
<dbReference type="Pfam" id="PF02230">
    <property type="entry name" value="Abhydrolase_2"/>
    <property type="match status" value="1"/>
</dbReference>
<dbReference type="InterPro" id="IPR029058">
    <property type="entry name" value="AB_hydrolase_fold"/>
</dbReference>
<keyword evidence="1" id="KW-1133">Transmembrane helix</keyword>
<keyword evidence="1" id="KW-0812">Transmembrane</keyword>
<dbReference type="SUPFAM" id="SSF53474">
    <property type="entry name" value="alpha/beta-Hydrolases"/>
    <property type="match status" value="1"/>
</dbReference>
<dbReference type="EMBL" id="JADGMS010000018">
    <property type="protein sequence ID" value="KAF9662461.1"/>
    <property type="molecule type" value="Genomic_DNA"/>
</dbReference>
<dbReference type="PANTHER" id="PTHR46234">
    <property type="entry name" value="ALPHA/BETA-HYDROLASES SUPERFAMILY PROTEIN"/>
    <property type="match status" value="1"/>
</dbReference>
<dbReference type="InterPro" id="IPR003140">
    <property type="entry name" value="PLipase/COase/thioEstase"/>
</dbReference>
<feature type="transmembrane region" description="Helical" evidence="1">
    <location>
        <begin position="40"/>
        <end position="63"/>
    </location>
</feature>
<accession>A0A835J3L3</accession>
<dbReference type="OrthoDB" id="2418081at2759"/>
<feature type="domain" description="Phospholipase/carboxylesterase/thioesterase" evidence="2">
    <location>
        <begin position="91"/>
        <end position="311"/>
    </location>
</feature>
<dbReference type="AlphaFoldDB" id="A0A835J3L3"/>
<sequence>MLPISQYKGIFGIYRALHLQLELLGGCRLGLGASKIRGNFFYSSSCVLFSVSALSILALPISLGDNMSFAGPSLASGGKTVRRAIEFGRTYVVKPKGKHLATVVWLHGLGDNGSSWSQLLETLPLSNIKWICPTAPTQPVTIFGGFPSTAWFDVGDLSEDAPDDIEGLDAAAAHVANLLSTEPIDIRLGIGGFSMGAATAMYSATCFAAGKYSDGSAYPANMSAIVGISGWLPCSKTLSKKIVADEAVRRAASLPILLCHGKGDDVVPYKFGEKSSRVMVSTGFQDTTFKAYNGLGHYTIPEEMDEVCAWLTSKLGLEGGSS</sequence>
<protein>
    <recommendedName>
        <fullName evidence="2">Phospholipase/carboxylesterase/thioesterase domain-containing protein</fullName>
    </recommendedName>
</protein>
<comment type="caution">
    <text evidence="3">The sequence shown here is derived from an EMBL/GenBank/DDBJ whole genome shotgun (WGS) entry which is preliminary data.</text>
</comment>
<dbReference type="Proteomes" id="UP000657918">
    <property type="component" value="Unassembled WGS sequence"/>
</dbReference>
<evidence type="ECO:0000259" key="2">
    <source>
        <dbReference type="Pfam" id="PF02230"/>
    </source>
</evidence>
<dbReference type="Gene3D" id="3.40.50.1820">
    <property type="entry name" value="alpha/beta hydrolase"/>
    <property type="match status" value="1"/>
</dbReference>
<evidence type="ECO:0000313" key="4">
    <source>
        <dbReference type="Proteomes" id="UP000657918"/>
    </source>
</evidence>
<reference evidence="3 4" key="1">
    <citation type="submission" date="2020-10" db="EMBL/GenBank/DDBJ databases">
        <title>Plant Genome Project.</title>
        <authorList>
            <person name="Zhang R.-G."/>
        </authorList>
    </citation>
    <scope>NUCLEOTIDE SEQUENCE [LARGE SCALE GENOMIC DNA]</scope>
    <source>
        <strain evidence="3">FAFU-HL-1</strain>
        <tissue evidence="3">Leaf</tissue>
    </source>
</reference>
<gene>
    <name evidence="3" type="ORF">SADUNF_Sadunf18G0055600</name>
</gene>
<keyword evidence="4" id="KW-1185">Reference proteome</keyword>
<evidence type="ECO:0000256" key="1">
    <source>
        <dbReference type="SAM" id="Phobius"/>
    </source>
</evidence>
<name>A0A835J3L3_9ROSI</name>
<dbReference type="GO" id="GO:0016787">
    <property type="term" value="F:hydrolase activity"/>
    <property type="evidence" value="ECO:0007669"/>
    <property type="project" value="InterPro"/>
</dbReference>
<proteinExistence type="predicted"/>